<protein>
    <recommendedName>
        <fullName evidence="4">Ig-like domain-containing protein</fullName>
    </recommendedName>
</protein>
<dbReference type="GO" id="GO:0002376">
    <property type="term" value="P:immune system process"/>
    <property type="evidence" value="ECO:0007669"/>
    <property type="project" value="UniProtKB-KW"/>
</dbReference>
<dbReference type="PANTHER" id="PTHR23268">
    <property type="entry name" value="T-CELL RECEPTOR BETA CHAIN"/>
    <property type="match status" value="1"/>
</dbReference>
<evidence type="ECO:0000313" key="6">
    <source>
        <dbReference type="Proteomes" id="UP000261360"/>
    </source>
</evidence>
<dbReference type="SMART" id="SM00406">
    <property type="entry name" value="IGv"/>
    <property type="match status" value="1"/>
</dbReference>
<evidence type="ECO:0000313" key="5">
    <source>
        <dbReference type="Ensembl" id="ENSSLDP00000013345.1"/>
    </source>
</evidence>
<dbReference type="SUPFAM" id="SSF48726">
    <property type="entry name" value="Immunoglobulin"/>
    <property type="match status" value="1"/>
</dbReference>
<dbReference type="InterPro" id="IPR036179">
    <property type="entry name" value="Ig-like_dom_sf"/>
</dbReference>
<dbReference type="Gene3D" id="2.60.40.10">
    <property type="entry name" value="Immunoglobulins"/>
    <property type="match status" value="2"/>
</dbReference>
<dbReference type="PANTHER" id="PTHR23268:SF102">
    <property type="entry name" value="IMMUNOGLOBULIN V-SET DOMAIN-CONTAINING PROTEIN"/>
    <property type="match status" value="1"/>
</dbReference>
<dbReference type="GeneTree" id="ENSGT01110000267800"/>
<dbReference type="Pfam" id="PF07686">
    <property type="entry name" value="V-set"/>
    <property type="match status" value="1"/>
</dbReference>
<dbReference type="GO" id="GO:0007166">
    <property type="term" value="P:cell surface receptor signaling pathway"/>
    <property type="evidence" value="ECO:0007669"/>
    <property type="project" value="TreeGrafter"/>
</dbReference>
<evidence type="ECO:0000256" key="1">
    <source>
        <dbReference type="ARBA" id="ARBA00022729"/>
    </source>
</evidence>
<evidence type="ECO:0000256" key="3">
    <source>
        <dbReference type="SAM" id="MobiDB-lite"/>
    </source>
</evidence>
<feature type="domain" description="Ig-like" evidence="4">
    <location>
        <begin position="39"/>
        <end position="121"/>
    </location>
</feature>
<dbReference type="STRING" id="1841481.ENSSLDP00000013345"/>
<name>A0A3B4XBD3_SERLL</name>
<accession>A0A3B4XBD3</accession>
<dbReference type="PROSITE" id="PS50835">
    <property type="entry name" value="IG_LIKE"/>
    <property type="match status" value="1"/>
</dbReference>
<dbReference type="InterPro" id="IPR003599">
    <property type="entry name" value="Ig_sub"/>
</dbReference>
<feature type="compositionally biased region" description="Polar residues" evidence="3">
    <location>
        <begin position="113"/>
        <end position="124"/>
    </location>
</feature>
<organism evidence="5 6">
    <name type="scientific">Seriola lalandi dorsalis</name>
    <dbReference type="NCBI Taxonomy" id="1841481"/>
    <lineage>
        <taxon>Eukaryota</taxon>
        <taxon>Metazoa</taxon>
        <taxon>Chordata</taxon>
        <taxon>Craniata</taxon>
        <taxon>Vertebrata</taxon>
        <taxon>Euteleostomi</taxon>
        <taxon>Actinopterygii</taxon>
        <taxon>Neopterygii</taxon>
        <taxon>Teleostei</taxon>
        <taxon>Neoteleostei</taxon>
        <taxon>Acanthomorphata</taxon>
        <taxon>Carangaria</taxon>
        <taxon>Carangiformes</taxon>
        <taxon>Carangidae</taxon>
        <taxon>Seriola</taxon>
    </lineage>
</organism>
<reference evidence="5" key="1">
    <citation type="submission" date="2025-08" db="UniProtKB">
        <authorList>
            <consortium name="Ensembl"/>
        </authorList>
    </citation>
    <scope>IDENTIFICATION</scope>
</reference>
<keyword evidence="6" id="KW-1185">Reference proteome</keyword>
<dbReference type="Proteomes" id="UP000261360">
    <property type="component" value="Unplaced"/>
</dbReference>
<dbReference type="InterPro" id="IPR013106">
    <property type="entry name" value="Ig_V-set"/>
</dbReference>
<keyword evidence="2" id="KW-0391">Immunity</keyword>
<dbReference type="Ensembl" id="ENSSLDT00000013831.1">
    <property type="protein sequence ID" value="ENSSLDP00000013345.1"/>
    <property type="gene ID" value="ENSSLDG00000010633.1"/>
</dbReference>
<evidence type="ECO:0000259" key="4">
    <source>
        <dbReference type="PROSITE" id="PS50835"/>
    </source>
</evidence>
<dbReference type="InterPro" id="IPR013783">
    <property type="entry name" value="Ig-like_fold"/>
</dbReference>
<dbReference type="AlphaFoldDB" id="A0A3B4XBD3"/>
<keyword evidence="1" id="KW-0732">Signal</keyword>
<feature type="region of interest" description="Disordered" evidence="3">
    <location>
        <begin position="113"/>
        <end position="134"/>
    </location>
</feature>
<evidence type="ECO:0000256" key="2">
    <source>
        <dbReference type="ARBA" id="ARBA00022859"/>
    </source>
</evidence>
<reference evidence="5" key="2">
    <citation type="submission" date="2025-09" db="UniProtKB">
        <authorList>
            <consortium name="Ensembl"/>
        </authorList>
    </citation>
    <scope>IDENTIFICATION</scope>
</reference>
<dbReference type="InterPro" id="IPR007110">
    <property type="entry name" value="Ig-like_dom"/>
</dbReference>
<dbReference type="InterPro" id="IPR050413">
    <property type="entry name" value="TCR_beta_variable"/>
</dbReference>
<feature type="compositionally biased region" description="Basic residues" evidence="3">
    <location>
        <begin position="125"/>
        <end position="134"/>
    </location>
</feature>
<proteinExistence type="predicted"/>
<dbReference type="GO" id="GO:0005886">
    <property type="term" value="C:plasma membrane"/>
    <property type="evidence" value="ECO:0007669"/>
    <property type="project" value="TreeGrafter"/>
</dbReference>
<dbReference type="SMART" id="SM00409">
    <property type="entry name" value="IG"/>
    <property type="match status" value="1"/>
</dbReference>
<sequence length="134" mass="15105">FLLWIKCNGLVKILTINVLDTSFIDGSDVNQIPILWKDKGDNATMHCKHNKDARYSQMYWYRQLPGETMELIGKISFKGDGRKHSNLTISNVSLNDSGVYFCAASYHSAADSPQVNTKTFQSKPNPRHTRLSGP</sequence>